<dbReference type="AlphaFoldDB" id="A0A1E3B9N6"/>
<dbReference type="Gene3D" id="3.90.228.10">
    <property type="match status" value="1"/>
</dbReference>
<organism evidence="7 8">
    <name type="scientific">Aspergillus cristatus</name>
    <name type="common">Chinese Fuzhuan brick tea-fermentation fungus</name>
    <name type="synonym">Eurotium cristatum</name>
    <dbReference type="NCBI Taxonomy" id="573508"/>
    <lineage>
        <taxon>Eukaryota</taxon>
        <taxon>Fungi</taxon>
        <taxon>Dikarya</taxon>
        <taxon>Ascomycota</taxon>
        <taxon>Pezizomycotina</taxon>
        <taxon>Eurotiomycetes</taxon>
        <taxon>Eurotiomycetidae</taxon>
        <taxon>Eurotiales</taxon>
        <taxon>Aspergillaceae</taxon>
        <taxon>Aspergillus</taxon>
        <taxon>Aspergillus subgen. Aspergillus</taxon>
    </lineage>
</organism>
<dbReference type="PROSITE" id="PS50127">
    <property type="entry name" value="UBC_2"/>
    <property type="match status" value="1"/>
</dbReference>
<feature type="region of interest" description="Disordered" evidence="5">
    <location>
        <begin position="263"/>
        <end position="282"/>
    </location>
</feature>
<evidence type="ECO:0000313" key="8">
    <source>
        <dbReference type="Proteomes" id="UP000094569"/>
    </source>
</evidence>
<name>A0A1E3B9N6_ASPCR</name>
<dbReference type="Proteomes" id="UP000094569">
    <property type="component" value="Unassembled WGS sequence"/>
</dbReference>
<feature type="compositionally biased region" description="Basic residues" evidence="5">
    <location>
        <begin position="909"/>
        <end position="933"/>
    </location>
</feature>
<dbReference type="Pfam" id="PF00179">
    <property type="entry name" value="UQ_con"/>
    <property type="match status" value="1"/>
</dbReference>
<dbReference type="FunFam" id="3.10.110.10:FF:000107">
    <property type="entry name" value="Ubiquitin conjugating enzyme, putative"/>
    <property type="match status" value="1"/>
</dbReference>
<evidence type="ECO:0000256" key="4">
    <source>
        <dbReference type="ARBA" id="ARBA00023027"/>
    </source>
</evidence>
<dbReference type="OrthoDB" id="109543at2759"/>
<reference evidence="7 8" key="1">
    <citation type="journal article" date="2016" name="BMC Genomics">
        <title>Comparative genomic and transcriptomic analyses of the Fuzhuan brick tea-fermentation fungus Aspergillus cristatus.</title>
        <authorList>
            <person name="Ge Y."/>
            <person name="Wang Y."/>
            <person name="Liu Y."/>
            <person name="Tan Y."/>
            <person name="Ren X."/>
            <person name="Zhang X."/>
            <person name="Hyde K.D."/>
            <person name="Liu Y."/>
            <person name="Liu Z."/>
        </authorList>
    </citation>
    <scope>NUCLEOTIDE SEQUENCE [LARGE SCALE GENOMIC DNA]</scope>
    <source>
        <strain evidence="7 8">GZAAS20.1005</strain>
    </source>
</reference>
<evidence type="ECO:0000256" key="5">
    <source>
        <dbReference type="SAM" id="MobiDB-lite"/>
    </source>
</evidence>
<keyword evidence="2" id="KW-0808">Transferase</keyword>
<keyword evidence="8" id="KW-1185">Reference proteome</keyword>
<accession>A0A1E3B9N6</accession>
<dbReference type="GO" id="GO:0016779">
    <property type="term" value="F:nucleotidyltransferase activity"/>
    <property type="evidence" value="ECO:0007669"/>
    <property type="project" value="UniProtKB-KW"/>
</dbReference>
<dbReference type="SUPFAM" id="SSF54495">
    <property type="entry name" value="UBC-like"/>
    <property type="match status" value="1"/>
</dbReference>
<evidence type="ECO:0000256" key="3">
    <source>
        <dbReference type="ARBA" id="ARBA00022695"/>
    </source>
</evidence>
<keyword evidence="1" id="KW-0328">Glycosyltransferase</keyword>
<dbReference type="VEuPathDB" id="FungiDB:SI65_07273"/>
<feature type="compositionally biased region" description="Acidic residues" evidence="5">
    <location>
        <begin position="938"/>
        <end position="951"/>
    </location>
</feature>
<evidence type="ECO:0000256" key="2">
    <source>
        <dbReference type="ARBA" id="ARBA00022679"/>
    </source>
</evidence>
<keyword evidence="4" id="KW-0520">NAD</keyword>
<dbReference type="InterPro" id="IPR012317">
    <property type="entry name" value="Poly(ADP-ribose)pol_cat_dom"/>
</dbReference>
<feature type="region of interest" description="Disordered" evidence="5">
    <location>
        <begin position="866"/>
        <end position="958"/>
    </location>
</feature>
<evidence type="ECO:0000313" key="7">
    <source>
        <dbReference type="EMBL" id="ODM17598.1"/>
    </source>
</evidence>
<dbReference type="SUPFAM" id="SSF56399">
    <property type="entry name" value="ADP-ribosylation"/>
    <property type="match status" value="1"/>
</dbReference>
<dbReference type="Gene3D" id="3.10.110.10">
    <property type="entry name" value="Ubiquitin Conjugating Enzyme"/>
    <property type="match status" value="1"/>
</dbReference>
<dbReference type="STRING" id="573508.A0A1E3B9N6"/>
<dbReference type="InterPro" id="IPR051838">
    <property type="entry name" value="ARTD_PARP"/>
</dbReference>
<comment type="caution">
    <text evidence="7">The sequence shown here is derived from an EMBL/GenBank/DDBJ whole genome shotgun (WGS) entry which is preliminary data.</text>
</comment>
<dbReference type="EMBL" id="JXNT01000008">
    <property type="protein sequence ID" value="ODM17598.1"/>
    <property type="molecule type" value="Genomic_DNA"/>
</dbReference>
<feature type="compositionally biased region" description="Polar residues" evidence="5">
    <location>
        <begin position="263"/>
        <end position="279"/>
    </location>
</feature>
<dbReference type="InterPro" id="IPR016135">
    <property type="entry name" value="UBQ-conjugating_enzyme/RWD"/>
</dbReference>
<dbReference type="CDD" id="cd23802">
    <property type="entry name" value="UBCc_UBE2Q"/>
    <property type="match status" value="1"/>
</dbReference>
<dbReference type="InterPro" id="IPR000608">
    <property type="entry name" value="UBC"/>
</dbReference>
<dbReference type="PANTHER" id="PTHR21328">
    <property type="entry name" value="POLY ADP-RIBOSE POLYMERASE FAMILY, MEMBER PARP"/>
    <property type="match status" value="1"/>
</dbReference>
<sequence>MPRKDFQRDLSQAANAQFPYLSNIKAGDNDGSIAFRFFHRAENIKIEFQAVVSDSSDYPRSHSYFVFTTSDDVPKGITAAVEGVQPLLEGVSITKLLTTVSQVVQSAIYGEDSLSDSLEKIGSDDEVEYDYEDEDWEATSDGHVLAPMKPAAEARSMLRRDLRVVKNAGFKLGYLGIATGSVIISVSCRVSKLGISEDAMQAWDVKPSEYLVLLLRYPSAYRNLEELLRNVGNRMPLLQMYVGLCTSYKPSHEGAVRVFQGQTAEQQQSNGPAESSTSGGASGPGIRRLFIDRAINSLLNERLLAIISYRLKLGLSWTGAELYAHQFQGKPFNFEDQLSDEYFEPDSWSSATPDLLMADHVVDSNLGKSQLSLPVLAMQFTLRHFVKCTEFCLVCHCRVSTNFEALKPFVCSNNLCLYQYMALGMGPSLEYEILSQPHVVDLLISLTYCRAKSGRLEDFPTGLGMKVPGGLGWTIKANLGRNYYNPSNQQPALRPKPTATLYTAELDSASLELRVDGDERPPLRVGDWIAIMGFEGDKDTNANNANANDSNLYPYNYMDMPPSGKGQWHSRVQLIDGRIIHLSSPINYGDLVAGPKEGGSKKGKKDTVRAVRFVIYDQNFDKLDDNEKRGVIPLILNTLPSLEAMTQYLNMASDGGSLALWKDLISPAALDILRWIVASNRSFIMLDGDDNPEHLVPGMEGYVQFRLVQGAPDKEQKFESAVRKHTANPKHPSIFTWHGSPLCNWHSILREGLNFKYTANGRSCGHGVYMARDFATSTGYSQQYGYTAYNDWPQSNLRISMAISLNEVVNATASFVHASNVYVVSQVDWIQPRYLFVKCENAPPTSKAPAASLVYEQDPALTVVGPTGHNLALPTSKLGGRGQQLRQMPKVDQTPKVQPVKETPAPKQPVKKPPVKRAAPKSTAKKSKRRRTKKNEPEPEPEPEPGPEPEPEIPSIDLTAKDDDTASVATLYEDLEILLSDVEDEEPVDVIPKTDFVPGTLNESTLPILSHPKHASSSATKALQQHLKVTLETQDREYPGALGWYVDPKLINTVYQWIVELHSFDPDLPLAQDLKKANLKSIVLELRFPPKFPYAPPFVRVIRPRFLPFQNGGGGHVTAGGAMCMELLTNTGWLPTATIESVLLQVRMALCSQDPAPARLSNNGIGDYTVGEAVQAYKRACQTHGWGIPDNLNKVSWS</sequence>
<protein>
    <recommendedName>
        <fullName evidence="6">UBC core domain-containing protein</fullName>
    </recommendedName>
</protein>
<dbReference type="Pfam" id="PF00644">
    <property type="entry name" value="PARP"/>
    <property type="match status" value="1"/>
</dbReference>
<gene>
    <name evidence="7" type="ORF">SI65_07273</name>
</gene>
<feature type="domain" description="UBC core" evidence="6">
    <location>
        <begin position="1018"/>
        <end position="1190"/>
    </location>
</feature>
<evidence type="ECO:0000256" key="1">
    <source>
        <dbReference type="ARBA" id="ARBA00022676"/>
    </source>
</evidence>
<evidence type="ECO:0000259" key="6">
    <source>
        <dbReference type="PROSITE" id="PS50127"/>
    </source>
</evidence>
<dbReference type="GO" id="GO:0003950">
    <property type="term" value="F:NAD+ poly-ADP-ribosyltransferase activity"/>
    <property type="evidence" value="ECO:0007669"/>
    <property type="project" value="InterPro"/>
</dbReference>
<keyword evidence="3" id="KW-0548">Nucleotidyltransferase</keyword>
<proteinExistence type="predicted"/>